<evidence type="ECO:0000313" key="4">
    <source>
        <dbReference type="Proteomes" id="UP000784294"/>
    </source>
</evidence>
<evidence type="ECO:0000259" key="2">
    <source>
        <dbReference type="PROSITE" id="PS51020"/>
    </source>
</evidence>
<name>A0A3S5BCA9_9PLAT</name>
<feature type="region of interest" description="Disordered" evidence="1">
    <location>
        <begin position="63"/>
        <end position="83"/>
    </location>
</feature>
<dbReference type="EMBL" id="CAAALY010276181">
    <property type="protein sequence ID" value="VEL42727.1"/>
    <property type="molecule type" value="Genomic_DNA"/>
</dbReference>
<evidence type="ECO:0000313" key="3">
    <source>
        <dbReference type="EMBL" id="VEL42727.1"/>
    </source>
</evidence>
<reference evidence="3" key="1">
    <citation type="submission" date="2018-11" db="EMBL/GenBank/DDBJ databases">
        <authorList>
            <consortium name="Pathogen Informatics"/>
        </authorList>
    </citation>
    <scope>NUCLEOTIDE SEQUENCE</scope>
</reference>
<feature type="compositionally biased region" description="Low complexity" evidence="1">
    <location>
        <begin position="63"/>
        <end position="79"/>
    </location>
</feature>
<proteinExistence type="predicted"/>
<dbReference type="InterPro" id="IPR038678">
    <property type="entry name" value="Spondin_N_sf"/>
</dbReference>
<dbReference type="GO" id="GO:0031012">
    <property type="term" value="C:extracellular matrix"/>
    <property type="evidence" value="ECO:0007669"/>
    <property type="project" value="TreeGrafter"/>
</dbReference>
<dbReference type="OrthoDB" id="347314at2759"/>
<dbReference type="Pfam" id="PF06468">
    <property type="entry name" value="Spond_N"/>
    <property type="match status" value="1"/>
</dbReference>
<dbReference type="Proteomes" id="UP000784294">
    <property type="component" value="Unassembled WGS sequence"/>
</dbReference>
<dbReference type="PROSITE" id="PS51020">
    <property type="entry name" value="SPONDIN"/>
    <property type="match status" value="1"/>
</dbReference>
<evidence type="ECO:0000256" key="1">
    <source>
        <dbReference type="SAM" id="MobiDB-lite"/>
    </source>
</evidence>
<dbReference type="InterPro" id="IPR009465">
    <property type="entry name" value="Spondin_N"/>
</dbReference>
<organism evidence="3 4">
    <name type="scientific">Protopolystoma xenopodis</name>
    <dbReference type="NCBI Taxonomy" id="117903"/>
    <lineage>
        <taxon>Eukaryota</taxon>
        <taxon>Metazoa</taxon>
        <taxon>Spiralia</taxon>
        <taxon>Lophotrochozoa</taxon>
        <taxon>Platyhelminthes</taxon>
        <taxon>Monogenea</taxon>
        <taxon>Polyopisthocotylea</taxon>
        <taxon>Polystomatidea</taxon>
        <taxon>Polystomatidae</taxon>
        <taxon>Protopolystoma</taxon>
    </lineage>
</organism>
<comment type="caution">
    <text evidence="3">The sequence shown here is derived from an EMBL/GenBank/DDBJ whole genome shotgun (WGS) entry which is preliminary data.</text>
</comment>
<dbReference type="PANTHER" id="PTHR11311:SF15">
    <property type="entry name" value="SPONDIN-2"/>
    <property type="match status" value="1"/>
</dbReference>
<dbReference type="Gene3D" id="2.60.40.2130">
    <property type="entry name" value="F-spondin domain"/>
    <property type="match status" value="1"/>
</dbReference>
<protein>
    <recommendedName>
        <fullName evidence="2">Spondin domain-containing protein</fullName>
    </recommendedName>
</protein>
<dbReference type="AlphaFoldDB" id="A0A3S5BCA9"/>
<dbReference type="PANTHER" id="PTHR11311">
    <property type="entry name" value="SPONDIN"/>
    <property type="match status" value="1"/>
</dbReference>
<sequence length="281" mass="30396">MYMSLLNLFPGGLTKTVCPNYARPPGPVLPYDESLRLKQIDASQASSASGLLASSSAADSLSSSVPTSSSASSNSASSSDHARLSKLRSIRTDTMQMDECCACGSATYRLTFRGVWNRKTHPRDWPIGQSGLLHWTNLIGASHMAGFSLYRPGEPASAGVQSVCMYGDTTVLRQQLALVSSNSDGISGVPTGTQRGAYGLTPLHRWASVGLDESQANRQFRSSSTAKHTAAMKCVHSISFKVTRGLTIEFSHNDMIRHDVFIKFHIEYSPVKFSYQSPLPP</sequence>
<gene>
    <name evidence="3" type="ORF">PXEA_LOCUS36167</name>
</gene>
<feature type="domain" description="Spondin" evidence="2">
    <location>
        <begin position="96"/>
        <end position="281"/>
    </location>
</feature>
<keyword evidence="4" id="KW-1185">Reference proteome</keyword>
<dbReference type="InterPro" id="IPR051418">
    <property type="entry name" value="Spondin/Thrombospondin_T1"/>
</dbReference>
<dbReference type="GO" id="GO:0007155">
    <property type="term" value="P:cell adhesion"/>
    <property type="evidence" value="ECO:0007669"/>
    <property type="project" value="TreeGrafter"/>
</dbReference>
<accession>A0A3S5BCA9</accession>